<evidence type="ECO:0000313" key="4">
    <source>
        <dbReference type="Proteomes" id="UP000215914"/>
    </source>
</evidence>
<dbReference type="InParanoid" id="A0A251VFJ0"/>
<dbReference type="AlphaFoldDB" id="A0A251VFJ0"/>
<feature type="compositionally biased region" description="Low complexity" evidence="1">
    <location>
        <begin position="38"/>
        <end position="48"/>
    </location>
</feature>
<name>A0A251VFJ0_HELAN</name>
<evidence type="ECO:0000313" key="3">
    <source>
        <dbReference type="EMBL" id="OTG34407.1"/>
    </source>
</evidence>
<feature type="compositionally biased region" description="Basic and acidic residues" evidence="1">
    <location>
        <begin position="1"/>
        <end position="24"/>
    </location>
</feature>
<dbReference type="Gramene" id="mRNA:HanXRQr2_Chr02g0064171">
    <property type="protein sequence ID" value="CDS:HanXRQr2_Chr02g0064171.1"/>
    <property type="gene ID" value="HanXRQr2_Chr02g0064171"/>
</dbReference>
<keyword evidence="4" id="KW-1185">Reference proteome</keyword>
<reference evidence="2" key="3">
    <citation type="submission" date="2020-06" db="EMBL/GenBank/DDBJ databases">
        <title>Helianthus annuus Genome sequencing and assembly Release 2.</title>
        <authorList>
            <person name="Gouzy J."/>
            <person name="Langlade N."/>
            <person name="Munos S."/>
        </authorList>
    </citation>
    <scope>NUCLEOTIDE SEQUENCE</scope>
    <source>
        <tissue evidence="2">Leaves</tissue>
    </source>
</reference>
<accession>A0A251VFJ0</accession>
<dbReference type="EMBL" id="CM007891">
    <property type="protein sequence ID" value="OTG34407.1"/>
    <property type="molecule type" value="Genomic_DNA"/>
</dbReference>
<evidence type="ECO:0000256" key="1">
    <source>
        <dbReference type="SAM" id="MobiDB-lite"/>
    </source>
</evidence>
<evidence type="ECO:0000313" key="2">
    <source>
        <dbReference type="EMBL" id="KAF5818358.1"/>
    </source>
</evidence>
<feature type="region of interest" description="Disordered" evidence="1">
    <location>
        <begin position="1"/>
        <end position="48"/>
    </location>
</feature>
<dbReference type="Proteomes" id="UP000215914">
    <property type="component" value="Chromosome 2"/>
</dbReference>
<dbReference type="EMBL" id="MNCJ02000317">
    <property type="protein sequence ID" value="KAF5818358.1"/>
    <property type="molecule type" value="Genomic_DNA"/>
</dbReference>
<organism evidence="3 4">
    <name type="scientific">Helianthus annuus</name>
    <name type="common">Common sunflower</name>
    <dbReference type="NCBI Taxonomy" id="4232"/>
    <lineage>
        <taxon>Eukaryota</taxon>
        <taxon>Viridiplantae</taxon>
        <taxon>Streptophyta</taxon>
        <taxon>Embryophyta</taxon>
        <taxon>Tracheophyta</taxon>
        <taxon>Spermatophyta</taxon>
        <taxon>Magnoliopsida</taxon>
        <taxon>eudicotyledons</taxon>
        <taxon>Gunneridae</taxon>
        <taxon>Pentapetalae</taxon>
        <taxon>asterids</taxon>
        <taxon>campanulids</taxon>
        <taxon>Asterales</taxon>
        <taxon>Asteraceae</taxon>
        <taxon>Asteroideae</taxon>
        <taxon>Heliantheae alliance</taxon>
        <taxon>Heliantheae</taxon>
        <taxon>Helianthus</taxon>
    </lineage>
</organism>
<proteinExistence type="predicted"/>
<reference evidence="3" key="2">
    <citation type="submission" date="2017-02" db="EMBL/GenBank/DDBJ databases">
        <title>Sunflower complete genome.</title>
        <authorList>
            <person name="Langlade N."/>
            <person name="Munos S."/>
        </authorList>
    </citation>
    <scope>NUCLEOTIDE SEQUENCE [LARGE SCALE GENOMIC DNA]</scope>
    <source>
        <tissue evidence="3">Leaves</tissue>
    </source>
</reference>
<gene>
    <name evidence="3" type="ORF">HannXRQ_Chr02g0045471</name>
    <name evidence="2" type="ORF">HanXRQr2_Chr02g0064171</name>
</gene>
<protein>
    <submittedName>
        <fullName evidence="3">Uncharacterized protein</fullName>
    </submittedName>
</protein>
<sequence length="92" mass="10292">MRRRERADGERERERQKKEGRRQLDSAAGEFHGGADQTPATSPATNPTTAAPLLTVMTLFCCDNDDDVSGKFYDTIFLSNPCFSGRCGCRFR</sequence>
<reference evidence="2 4" key="1">
    <citation type="journal article" date="2017" name="Nature">
        <title>The sunflower genome provides insights into oil metabolism, flowering and Asterid evolution.</title>
        <authorList>
            <person name="Badouin H."/>
            <person name="Gouzy J."/>
            <person name="Grassa C.J."/>
            <person name="Murat F."/>
            <person name="Staton S.E."/>
            <person name="Cottret L."/>
            <person name="Lelandais-Briere C."/>
            <person name="Owens G.L."/>
            <person name="Carrere S."/>
            <person name="Mayjonade B."/>
            <person name="Legrand L."/>
            <person name="Gill N."/>
            <person name="Kane N.C."/>
            <person name="Bowers J.E."/>
            <person name="Hubner S."/>
            <person name="Bellec A."/>
            <person name="Berard A."/>
            <person name="Berges H."/>
            <person name="Blanchet N."/>
            <person name="Boniface M.C."/>
            <person name="Brunel D."/>
            <person name="Catrice O."/>
            <person name="Chaidir N."/>
            <person name="Claudel C."/>
            <person name="Donnadieu C."/>
            <person name="Faraut T."/>
            <person name="Fievet G."/>
            <person name="Helmstetter N."/>
            <person name="King M."/>
            <person name="Knapp S.J."/>
            <person name="Lai Z."/>
            <person name="Le Paslier M.C."/>
            <person name="Lippi Y."/>
            <person name="Lorenzon L."/>
            <person name="Mandel J.R."/>
            <person name="Marage G."/>
            <person name="Marchand G."/>
            <person name="Marquand E."/>
            <person name="Bret-Mestries E."/>
            <person name="Morien E."/>
            <person name="Nambeesan S."/>
            <person name="Nguyen T."/>
            <person name="Pegot-Espagnet P."/>
            <person name="Pouilly N."/>
            <person name="Raftis F."/>
            <person name="Sallet E."/>
            <person name="Schiex T."/>
            <person name="Thomas J."/>
            <person name="Vandecasteele C."/>
            <person name="Vares D."/>
            <person name="Vear F."/>
            <person name="Vautrin S."/>
            <person name="Crespi M."/>
            <person name="Mangin B."/>
            <person name="Burke J.M."/>
            <person name="Salse J."/>
            <person name="Munos S."/>
            <person name="Vincourt P."/>
            <person name="Rieseberg L.H."/>
            <person name="Langlade N.B."/>
        </authorList>
    </citation>
    <scope>NUCLEOTIDE SEQUENCE [LARGE SCALE GENOMIC DNA]</scope>
    <source>
        <strain evidence="4">cv. SF193</strain>
        <tissue evidence="2">Leaves</tissue>
    </source>
</reference>